<dbReference type="EMBL" id="BMIL01000006">
    <property type="protein sequence ID" value="GGC66802.1"/>
    <property type="molecule type" value="Genomic_DNA"/>
</dbReference>
<dbReference type="AlphaFoldDB" id="A0A916XEU1"/>
<accession>A0A916XEU1</accession>
<name>A0A916XEU1_9SPHI</name>
<protein>
    <recommendedName>
        <fullName evidence="3">Guanylate cyclase domain-containing protein</fullName>
    </recommendedName>
</protein>
<evidence type="ECO:0008006" key="3">
    <source>
        <dbReference type="Google" id="ProtNLM"/>
    </source>
</evidence>
<sequence length="267" mass="31170">MANEIKLNLKENLENRFVAFLDVLGFSDLVSKNNVESLESYFSKITGVLESLKEKKSKIYSLSISDSIILIAEPGLDSFRELVTAIRTIQSQLLYRKIILRGAVSYGPVFYDQERNIIVGKGYIKAYLLEAQAIYPRVIIDPAIIKLFGKDKTTFIKHVNTSIGYTFEKRLIYCKSEFSRIQDDAIFIDYANKIVMKEKLHGADSKTYQTILENLYTDQKVFSKYIWLRDYFLESFKLTHFILTNELQFNNEHTTKISKWIEKYERL</sequence>
<reference evidence="1" key="2">
    <citation type="submission" date="2020-09" db="EMBL/GenBank/DDBJ databases">
        <authorList>
            <person name="Sun Q."/>
            <person name="Zhou Y."/>
        </authorList>
    </citation>
    <scope>NUCLEOTIDE SEQUENCE</scope>
    <source>
        <strain evidence="1">CGMCC 1.15343</strain>
    </source>
</reference>
<keyword evidence="2" id="KW-1185">Reference proteome</keyword>
<evidence type="ECO:0000313" key="2">
    <source>
        <dbReference type="Proteomes" id="UP000651668"/>
    </source>
</evidence>
<comment type="caution">
    <text evidence="1">The sequence shown here is derived from an EMBL/GenBank/DDBJ whole genome shotgun (WGS) entry which is preliminary data.</text>
</comment>
<proteinExistence type="predicted"/>
<dbReference type="RefSeq" id="WP_188626784.1">
    <property type="nucleotide sequence ID" value="NZ_BMIL01000006.1"/>
</dbReference>
<organism evidence="1 2">
    <name type="scientific">Pedobacter quisquiliarum</name>
    <dbReference type="NCBI Taxonomy" id="1834438"/>
    <lineage>
        <taxon>Bacteria</taxon>
        <taxon>Pseudomonadati</taxon>
        <taxon>Bacteroidota</taxon>
        <taxon>Sphingobacteriia</taxon>
        <taxon>Sphingobacteriales</taxon>
        <taxon>Sphingobacteriaceae</taxon>
        <taxon>Pedobacter</taxon>
    </lineage>
</organism>
<gene>
    <name evidence="1" type="ORF">GCM10011387_20290</name>
</gene>
<reference evidence="1" key="1">
    <citation type="journal article" date="2014" name="Int. J. Syst. Evol. Microbiol.">
        <title>Complete genome sequence of Corynebacterium casei LMG S-19264T (=DSM 44701T), isolated from a smear-ripened cheese.</title>
        <authorList>
            <consortium name="US DOE Joint Genome Institute (JGI-PGF)"/>
            <person name="Walter F."/>
            <person name="Albersmeier A."/>
            <person name="Kalinowski J."/>
            <person name="Ruckert C."/>
        </authorList>
    </citation>
    <scope>NUCLEOTIDE SEQUENCE</scope>
    <source>
        <strain evidence="1">CGMCC 1.15343</strain>
    </source>
</reference>
<evidence type="ECO:0000313" key="1">
    <source>
        <dbReference type="EMBL" id="GGC66802.1"/>
    </source>
</evidence>
<dbReference type="Proteomes" id="UP000651668">
    <property type="component" value="Unassembled WGS sequence"/>
</dbReference>